<dbReference type="InterPro" id="IPR012544">
    <property type="entry name" value="PHb"/>
</dbReference>
<evidence type="ECO:0000313" key="3">
    <source>
        <dbReference type="Proteomes" id="UP000182975"/>
    </source>
</evidence>
<accession>A0A1H8QC33</accession>
<name>A0A1H8QC33_9ACTN</name>
<proteinExistence type="predicted"/>
<dbReference type="RefSeq" id="WP_205630825.1">
    <property type="nucleotide sequence ID" value="NZ_CP011402.1"/>
</dbReference>
<gene>
    <name evidence="2" type="ORF">SAMN02910314_00421</name>
</gene>
<keyword evidence="3" id="KW-1185">Reference proteome</keyword>
<dbReference type="EMBL" id="FOEC01000002">
    <property type="protein sequence ID" value="SEO51785.1"/>
    <property type="molecule type" value="Genomic_DNA"/>
</dbReference>
<dbReference type="Pfam" id="PF08000">
    <property type="entry name" value="bPH_1"/>
    <property type="match status" value="1"/>
</dbReference>
<feature type="domain" description="Bacterial Pleckstrin homology" evidence="1">
    <location>
        <begin position="41"/>
        <end position="168"/>
    </location>
</feature>
<reference evidence="3" key="1">
    <citation type="submission" date="2016-10" db="EMBL/GenBank/DDBJ databases">
        <authorList>
            <person name="Varghese N."/>
        </authorList>
    </citation>
    <scope>NUCLEOTIDE SEQUENCE [LARGE SCALE GENOMIC DNA]</scope>
    <source>
        <strain evidence="3">DSM 21843</strain>
    </source>
</reference>
<dbReference type="AlphaFoldDB" id="A0A1H8QC33"/>
<evidence type="ECO:0000313" key="2">
    <source>
        <dbReference type="EMBL" id="SEO51785.1"/>
    </source>
</evidence>
<dbReference type="Proteomes" id="UP000182975">
    <property type="component" value="Unassembled WGS sequence"/>
</dbReference>
<dbReference type="SUPFAM" id="SSF50729">
    <property type="entry name" value="PH domain-like"/>
    <property type="match status" value="1"/>
</dbReference>
<sequence>MALMDRVKDAANSAVQQAQGAVQEAMERDESSVRNQGAGGIMQGLMGNYSSLSPEDATRQYGMYLMPGESFVSCFALLRDKMMFTNKRIIFIDHKGMTGTKVRVDSINLNSVIDVRLETGGAGFDHAELSFSYFTSPYYKAYNPTTDSKVLEFPKGFNVQPLYCMLEELAYGNVERLNA</sequence>
<dbReference type="Gene3D" id="2.30.29.50">
    <property type="entry name" value="Bacterial Pleckstrin homology domain"/>
    <property type="match status" value="1"/>
</dbReference>
<evidence type="ECO:0000259" key="1">
    <source>
        <dbReference type="Pfam" id="PF08000"/>
    </source>
</evidence>
<organism evidence="2 3">
    <name type="scientific">Denitrobacterium detoxificans</name>
    <dbReference type="NCBI Taxonomy" id="79604"/>
    <lineage>
        <taxon>Bacteria</taxon>
        <taxon>Bacillati</taxon>
        <taxon>Actinomycetota</taxon>
        <taxon>Coriobacteriia</taxon>
        <taxon>Eggerthellales</taxon>
        <taxon>Eggerthellaceae</taxon>
        <taxon>Denitrobacterium</taxon>
    </lineage>
</organism>
<dbReference type="InterPro" id="IPR037063">
    <property type="entry name" value="PHb_sf"/>
</dbReference>
<protein>
    <submittedName>
        <fullName evidence="2">PH domain-containing protein</fullName>
    </submittedName>
</protein>